<feature type="region of interest" description="Disordered" evidence="2">
    <location>
        <begin position="467"/>
        <end position="489"/>
    </location>
</feature>
<feature type="transmembrane region" description="Helical" evidence="3">
    <location>
        <begin position="368"/>
        <end position="387"/>
    </location>
</feature>
<dbReference type="KEGG" id="prel:PRELSG_1318000"/>
<dbReference type="Proteomes" id="UP000220158">
    <property type="component" value="Chromosome 13"/>
</dbReference>
<feature type="compositionally biased region" description="Basic and acidic residues" evidence="2">
    <location>
        <begin position="467"/>
        <end position="488"/>
    </location>
</feature>
<proteinExistence type="predicted"/>
<dbReference type="PANTHER" id="PTHR21575:SF12">
    <property type="entry name" value="PROTEIN HID1"/>
    <property type="match status" value="1"/>
</dbReference>
<reference evidence="4 5" key="1">
    <citation type="submission" date="2015-04" db="EMBL/GenBank/DDBJ databases">
        <authorList>
            <consortium name="Pathogen Informatics"/>
        </authorList>
    </citation>
    <scope>NUCLEOTIDE SEQUENCE [LARGE SCALE GENOMIC DNA]</scope>
    <source>
        <strain evidence="4 5">SGS1</strain>
    </source>
</reference>
<keyword evidence="3" id="KW-0812">Transmembrane</keyword>
<keyword evidence="1" id="KW-0175">Coiled coil</keyword>
<accession>A0A1J1HE52</accession>
<sequence>MGNSNSKNIQFFLQNISENSLKENELYAELLNLDENFRSGDDFYLIKKVVDNSNNITFLFKFLMNTLSKVLQDANNNYLHECKICIKIFLCLFPVIQYNYNKKEIFNLMWKKNYFENLNEHSYNCNNILILHIFNFLLILLFTENVCIKKSNKKSGKVLVKNTIDIYKLWFNKFLIHENTEYNDNKFTNLSNKNDQIILNDINYIKDEKRKNSLNVDKWCNNDFNSKMLNNNKEKYELNNSKNILDSSNEKIKKYVFVNDSNYVNCSISVDTNSSQKKMNRVTLYNDIDLELIKNRIEILKCLLILLSSYMYYDDNSFLKEKNLYLFLFTSGEVYFTSNFFLSLLNTIFENEFNYFNFFFYNDIYLEFYNLCIIILNILIDFSPFTLEDKKKVHYMNSAAKFFYKSRRIFYMKKANNNKKNNKENGKKKEHQKDLHKLLNDKKMFLNIKNTQVNENKNHKMTGNILCKEKEKEKEKITQSKRNSEESIKSSSSFETIIYNDTSDESSSSSKNIENENNENINLDLNENKKEFNNLENELEKKEKYIKNEKKKNNCYIYLKKKNKVEKFYTNNVYLEMLRKLELSNVEYIYKGSLNILVSYKLYIENYNENLLFIGNYLCLIWNIMNNNKLFIKYMKKNNSNIFLFYILYILLCFNNQRKKEIQAHANVKKNEIITIDNKNVNEEKFIYNNENFNHSNKCNEFNIRKIDGIIYICLFIILKISSKSTICKKLNQMYDKKIKLHFLKNIDQFDNYVDFLVFVLYTLINDNIYFLKFERIIDMSITILTNISVYIKSMNTYSCECIINILKKILKKEWILSSQHHFYSLFLLLDFINNILSYNLNDNYNLIYMIIKNKDVFFSIHNLHDILKNNYICDSPKLKDYWIPTKSWLINWRNKLPLHFINSIIYDLASLVEEECDEKEILEYTEVVNLIKSHCATIENKKIPFIIRKYEKNILLSKWFTNYLYFLMFFHTYKQNLFITNGIKFIF</sequence>
<dbReference type="GO" id="GO:0005797">
    <property type="term" value="C:Golgi medial cisterna"/>
    <property type="evidence" value="ECO:0007669"/>
    <property type="project" value="TreeGrafter"/>
</dbReference>
<dbReference type="OrthoDB" id="432953at2759"/>
<dbReference type="PANTHER" id="PTHR21575">
    <property type="entry name" value="PROTEIN HID1"/>
    <property type="match status" value="1"/>
</dbReference>
<dbReference type="VEuPathDB" id="PlasmoDB:PRELSG_1318000"/>
<dbReference type="GO" id="GO:0000138">
    <property type="term" value="C:Golgi trans cisterna"/>
    <property type="evidence" value="ECO:0007669"/>
    <property type="project" value="TreeGrafter"/>
</dbReference>
<keyword evidence="3" id="KW-1133">Transmembrane helix</keyword>
<evidence type="ECO:0000313" key="5">
    <source>
        <dbReference type="Proteomes" id="UP000220158"/>
    </source>
</evidence>
<protein>
    <recommendedName>
        <fullName evidence="6">HID1 domain-containing protein</fullName>
    </recommendedName>
</protein>
<keyword evidence="3" id="KW-0472">Membrane</keyword>
<gene>
    <name evidence="4" type="ORF">PRELSG_1318000</name>
</gene>
<dbReference type="EMBL" id="LN835308">
    <property type="protein sequence ID" value="CRH03821.1"/>
    <property type="molecule type" value="Genomic_DNA"/>
</dbReference>
<dbReference type="RefSeq" id="XP_028535828.1">
    <property type="nucleotide sequence ID" value="XM_028678709.1"/>
</dbReference>
<dbReference type="InterPro" id="IPR026705">
    <property type="entry name" value="Hid-1/Ecm30"/>
</dbReference>
<dbReference type="OMA" id="DNEFNYF"/>
<keyword evidence="5" id="KW-1185">Reference proteome</keyword>
<evidence type="ECO:0000256" key="1">
    <source>
        <dbReference type="SAM" id="Coils"/>
    </source>
</evidence>
<dbReference type="Pfam" id="PF09742">
    <property type="entry name" value="Dymeclin"/>
    <property type="match status" value="1"/>
</dbReference>
<dbReference type="GeneID" id="39738113"/>
<feature type="region of interest" description="Disordered" evidence="2">
    <location>
        <begin position="501"/>
        <end position="522"/>
    </location>
</feature>
<feature type="coiled-coil region" evidence="1">
    <location>
        <begin position="412"/>
        <end position="441"/>
    </location>
</feature>
<dbReference type="AlphaFoldDB" id="A0A1J1HE52"/>
<evidence type="ECO:0000313" key="4">
    <source>
        <dbReference type="EMBL" id="CRH03821.1"/>
    </source>
</evidence>
<evidence type="ECO:0000256" key="2">
    <source>
        <dbReference type="SAM" id="MobiDB-lite"/>
    </source>
</evidence>
<organism evidence="4 5">
    <name type="scientific">Plasmodium relictum</name>
    <dbReference type="NCBI Taxonomy" id="85471"/>
    <lineage>
        <taxon>Eukaryota</taxon>
        <taxon>Sar</taxon>
        <taxon>Alveolata</taxon>
        <taxon>Apicomplexa</taxon>
        <taxon>Aconoidasida</taxon>
        <taxon>Haemosporida</taxon>
        <taxon>Plasmodiidae</taxon>
        <taxon>Plasmodium</taxon>
        <taxon>Plasmodium (Haemamoeba)</taxon>
    </lineage>
</organism>
<evidence type="ECO:0008006" key="6">
    <source>
        <dbReference type="Google" id="ProtNLM"/>
    </source>
</evidence>
<feature type="transmembrane region" description="Helical" evidence="3">
    <location>
        <begin position="324"/>
        <end position="348"/>
    </location>
</feature>
<dbReference type="GO" id="GO:0016020">
    <property type="term" value="C:membrane"/>
    <property type="evidence" value="ECO:0007669"/>
    <property type="project" value="TreeGrafter"/>
</dbReference>
<evidence type="ECO:0000256" key="3">
    <source>
        <dbReference type="SAM" id="Phobius"/>
    </source>
</evidence>
<name>A0A1J1HE52_PLARL</name>